<sequence>MSGDATLLGAASLPDLLRRITVKAFVPGRIRFHLDFKGDAFLRDAMRRELQRIHSVRLASYSSRTRTALVFYDPDQVKPVDVAEAICRGVKEFARVHGECDLRDHRHEIAGIHRDANGEHSHHDHGGHGHGHDHHDDHGHDHQHLGSDEAVRKETLRLGAVGAVLAWLVSRRLRGVPVLGSGGPLTDLAMLLTVVSGYPIFKSGAKSAAKGKPTDDTLIAIAVMATLLLRESLTGLSVVWLIQLGRLLEEITLRRSRLAIADFMDLAPPEAWKLSPAHVPGGKPGLRQTPVEHLEKNDVVRIFHFEKVPLDGKVVAGVALVQESFLTGEALPKEKRAGDTVYAGSIVESGEIDVEVTSLVHETLIARMVAAVQDLQERRAPIEAIGNRFASRFVPISLGLAGITLLVTRNWTKAITMLVIACPCAAGLATPTAVFASIGGAAKRGILIKGGVHLEGAAHVDAVVLDKTGTLTVGAPKLVALRLTDAGRARGENECVRFATAVERHATHPLAAAIVREARDRGLEPAHVVDYLPHPGFGVEGLVDGVRVQIGSRVFLERAGIAVDGSDAEPLPEVRAAQSLVHLALDGAHAATFAVADAVRPEARAALAQVEKLGVKRILLATGDRAAPAHFVAEQLGIREVHAEMLPQDKFDLIDKLRAEGHRVAMVGDGINDAQALAHADVSIAMGEGRCDLAIETADVTLARNDLFLVPEALGIAKHALRTIHENFAASIGVNLVGLGFGALGRLSPFSAAIVHNLSTIAVVLNSFALQKKTARATRTNLVALGKLGER</sequence>
<feature type="transmembrane region" description="Helical" evidence="10">
    <location>
        <begin position="389"/>
        <end position="408"/>
    </location>
</feature>
<keyword evidence="14" id="KW-1185">Reference proteome</keyword>
<feature type="transmembrane region" description="Helical" evidence="10">
    <location>
        <begin position="750"/>
        <end position="770"/>
    </location>
</feature>
<dbReference type="RefSeq" id="WP_394850349.1">
    <property type="nucleotide sequence ID" value="NZ_CP089982.1"/>
</dbReference>
<dbReference type="Proteomes" id="UP001379533">
    <property type="component" value="Chromosome"/>
</dbReference>
<dbReference type="InterPro" id="IPR044492">
    <property type="entry name" value="P_typ_ATPase_HD_dom"/>
</dbReference>
<dbReference type="SUPFAM" id="SSF81665">
    <property type="entry name" value="Calcium ATPase, transmembrane domain M"/>
    <property type="match status" value="1"/>
</dbReference>
<dbReference type="SFLD" id="SFLDF00027">
    <property type="entry name" value="p-type_atpase"/>
    <property type="match status" value="1"/>
</dbReference>
<dbReference type="EC" id="7.2.2.12" evidence="8"/>
<reference evidence="13 14" key="1">
    <citation type="submission" date="2021-12" db="EMBL/GenBank/DDBJ databases">
        <title>Discovery of the Pendulisporaceae a myxobacterial family with distinct sporulation behavior and unique specialized metabolism.</title>
        <authorList>
            <person name="Garcia R."/>
            <person name="Popoff A."/>
            <person name="Bader C.D."/>
            <person name="Loehr J."/>
            <person name="Walesch S."/>
            <person name="Walt C."/>
            <person name="Boldt J."/>
            <person name="Bunk B."/>
            <person name="Haeckl F.J.F.P.J."/>
            <person name="Gunesch A.P."/>
            <person name="Birkelbach J."/>
            <person name="Nuebel U."/>
            <person name="Pietschmann T."/>
            <person name="Bach T."/>
            <person name="Mueller R."/>
        </authorList>
    </citation>
    <scope>NUCLEOTIDE SEQUENCE [LARGE SCALE GENOMIC DNA]</scope>
    <source>
        <strain evidence="13 14">MSr12523</strain>
    </source>
</reference>
<dbReference type="InterPro" id="IPR008250">
    <property type="entry name" value="ATPase_P-typ_transduc_dom_A_sf"/>
</dbReference>
<dbReference type="Gene3D" id="3.40.1110.10">
    <property type="entry name" value="Calcium-transporting ATPase, cytoplasmic domain N"/>
    <property type="match status" value="1"/>
</dbReference>
<dbReference type="InterPro" id="IPR023214">
    <property type="entry name" value="HAD_sf"/>
</dbReference>
<keyword evidence="10" id="KW-0067">ATP-binding</keyword>
<keyword evidence="7 10" id="KW-0472">Membrane</keyword>
<feature type="domain" description="P-type ATPase A" evidence="12">
    <location>
        <begin position="286"/>
        <end position="373"/>
    </location>
</feature>
<evidence type="ECO:0000256" key="10">
    <source>
        <dbReference type="RuleBase" id="RU362081"/>
    </source>
</evidence>
<keyword evidence="6 10" id="KW-1133">Transmembrane helix</keyword>
<dbReference type="InterPro" id="IPR059000">
    <property type="entry name" value="ATPase_P-type_domA"/>
</dbReference>
<feature type="region of interest" description="Disordered" evidence="11">
    <location>
        <begin position="116"/>
        <end position="147"/>
    </location>
</feature>
<evidence type="ECO:0000256" key="5">
    <source>
        <dbReference type="ARBA" id="ARBA00022967"/>
    </source>
</evidence>
<dbReference type="Pfam" id="PF00702">
    <property type="entry name" value="Hydrolase"/>
    <property type="match status" value="1"/>
</dbReference>
<dbReference type="InterPro" id="IPR051014">
    <property type="entry name" value="Cation_Transport_ATPase_IB"/>
</dbReference>
<evidence type="ECO:0000256" key="11">
    <source>
        <dbReference type="SAM" id="MobiDB-lite"/>
    </source>
</evidence>
<dbReference type="EMBL" id="CP089982">
    <property type="protein sequence ID" value="WXA99707.1"/>
    <property type="molecule type" value="Genomic_DNA"/>
</dbReference>
<dbReference type="PANTHER" id="PTHR48085:SF5">
    <property type="entry name" value="CADMIUM_ZINC-TRANSPORTING ATPASE HMA4-RELATED"/>
    <property type="match status" value="1"/>
</dbReference>
<gene>
    <name evidence="13" type="ORF">LZC95_23190</name>
</gene>
<dbReference type="InterPro" id="IPR036412">
    <property type="entry name" value="HAD-like_sf"/>
</dbReference>
<dbReference type="InterPro" id="IPR023299">
    <property type="entry name" value="ATPase_P-typ_cyto_dom_N"/>
</dbReference>
<comment type="subcellular location">
    <subcellularLocation>
        <location evidence="10">Cell membrane</location>
    </subcellularLocation>
    <subcellularLocation>
        <location evidence="1">Membrane</location>
    </subcellularLocation>
</comment>
<evidence type="ECO:0000256" key="8">
    <source>
        <dbReference type="ARBA" id="ARBA00039097"/>
    </source>
</evidence>
<dbReference type="InterPro" id="IPR001757">
    <property type="entry name" value="P_typ_ATPase"/>
</dbReference>
<dbReference type="Gene3D" id="2.70.150.10">
    <property type="entry name" value="Calcium-transporting ATPase, cytoplasmic transduction domain A"/>
    <property type="match status" value="1"/>
</dbReference>
<keyword evidence="10" id="KW-0547">Nucleotide-binding</keyword>
<keyword evidence="3 10" id="KW-0812">Transmembrane</keyword>
<evidence type="ECO:0000259" key="12">
    <source>
        <dbReference type="Pfam" id="PF00122"/>
    </source>
</evidence>
<evidence type="ECO:0000256" key="4">
    <source>
        <dbReference type="ARBA" id="ARBA00022723"/>
    </source>
</evidence>
<evidence type="ECO:0000256" key="2">
    <source>
        <dbReference type="ARBA" id="ARBA00006024"/>
    </source>
</evidence>
<evidence type="ECO:0000256" key="9">
    <source>
        <dbReference type="ARBA" id="ARBA00047308"/>
    </source>
</evidence>
<evidence type="ECO:0000256" key="6">
    <source>
        <dbReference type="ARBA" id="ARBA00022989"/>
    </source>
</evidence>
<evidence type="ECO:0000313" key="14">
    <source>
        <dbReference type="Proteomes" id="UP001379533"/>
    </source>
</evidence>
<dbReference type="InterPro" id="IPR027256">
    <property type="entry name" value="P-typ_ATPase_IB"/>
</dbReference>
<feature type="compositionally biased region" description="Basic and acidic residues" evidence="11">
    <location>
        <begin position="116"/>
        <end position="127"/>
    </location>
</feature>
<dbReference type="SUPFAM" id="SSF81653">
    <property type="entry name" value="Calcium ATPase, transduction domain A"/>
    <property type="match status" value="1"/>
</dbReference>
<dbReference type="PRINTS" id="PR00119">
    <property type="entry name" value="CATATPASE"/>
</dbReference>
<keyword evidence="4 10" id="KW-0479">Metal-binding</keyword>
<proteinExistence type="inferred from homology"/>
<dbReference type="SFLD" id="SFLDS00003">
    <property type="entry name" value="Haloacid_Dehalogenase"/>
    <property type="match status" value="1"/>
</dbReference>
<name>A0ABZ2KM24_9BACT</name>
<accession>A0ABZ2KM24</accession>
<evidence type="ECO:0000256" key="1">
    <source>
        <dbReference type="ARBA" id="ARBA00004370"/>
    </source>
</evidence>
<dbReference type="SUPFAM" id="SSF56784">
    <property type="entry name" value="HAD-like"/>
    <property type="match status" value="1"/>
</dbReference>
<dbReference type="PANTHER" id="PTHR48085">
    <property type="entry name" value="CADMIUM/ZINC-TRANSPORTING ATPASE HMA2-RELATED"/>
    <property type="match status" value="1"/>
</dbReference>
<keyword evidence="5" id="KW-1278">Translocase</keyword>
<feature type="transmembrane region" description="Helical" evidence="10">
    <location>
        <begin position="414"/>
        <end position="439"/>
    </location>
</feature>
<comment type="caution">
    <text evidence="10">Lacks conserved residue(s) required for the propagation of feature annotation.</text>
</comment>
<feature type="compositionally biased region" description="Basic and acidic residues" evidence="11">
    <location>
        <begin position="133"/>
        <end position="147"/>
    </location>
</feature>
<evidence type="ECO:0000313" key="13">
    <source>
        <dbReference type="EMBL" id="WXA99707.1"/>
    </source>
</evidence>
<dbReference type="PROSITE" id="PS00154">
    <property type="entry name" value="ATPASE_E1_E2"/>
    <property type="match status" value="1"/>
</dbReference>
<dbReference type="NCBIfam" id="TIGR01525">
    <property type="entry name" value="ATPase-IB_hvy"/>
    <property type="match status" value="1"/>
</dbReference>
<comment type="catalytic activity">
    <reaction evidence="9">
        <text>Zn(2+)(in) + ATP + H2O = Zn(2+)(out) + ADP + phosphate + H(+)</text>
        <dbReference type="Rhea" id="RHEA:20621"/>
        <dbReference type="ChEBI" id="CHEBI:15377"/>
        <dbReference type="ChEBI" id="CHEBI:15378"/>
        <dbReference type="ChEBI" id="CHEBI:29105"/>
        <dbReference type="ChEBI" id="CHEBI:30616"/>
        <dbReference type="ChEBI" id="CHEBI:43474"/>
        <dbReference type="ChEBI" id="CHEBI:456216"/>
        <dbReference type="EC" id="7.2.2.12"/>
    </reaction>
</comment>
<dbReference type="Pfam" id="PF00122">
    <property type="entry name" value="E1-E2_ATPase"/>
    <property type="match status" value="1"/>
</dbReference>
<comment type="similarity">
    <text evidence="2 10">Belongs to the cation transport ATPase (P-type) (TC 3.A.3) family. Type IB subfamily.</text>
</comment>
<dbReference type="InterPro" id="IPR023298">
    <property type="entry name" value="ATPase_P-typ_TM_dom_sf"/>
</dbReference>
<dbReference type="Gene3D" id="3.40.50.1000">
    <property type="entry name" value="HAD superfamily/HAD-like"/>
    <property type="match status" value="1"/>
</dbReference>
<keyword evidence="10" id="KW-1003">Cell membrane</keyword>
<evidence type="ECO:0000256" key="7">
    <source>
        <dbReference type="ARBA" id="ARBA00023136"/>
    </source>
</evidence>
<evidence type="ECO:0000256" key="3">
    <source>
        <dbReference type="ARBA" id="ARBA00022692"/>
    </source>
</evidence>
<dbReference type="SFLD" id="SFLDG00002">
    <property type="entry name" value="C1.7:_P-type_atpase_like"/>
    <property type="match status" value="1"/>
</dbReference>
<organism evidence="13 14">
    <name type="scientific">Pendulispora brunnea</name>
    <dbReference type="NCBI Taxonomy" id="2905690"/>
    <lineage>
        <taxon>Bacteria</taxon>
        <taxon>Pseudomonadati</taxon>
        <taxon>Myxococcota</taxon>
        <taxon>Myxococcia</taxon>
        <taxon>Myxococcales</taxon>
        <taxon>Sorangiineae</taxon>
        <taxon>Pendulisporaceae</taxon>
        <taxon>Pendulispora</taxon>
    </lineage>
</organism>
<dbReference type="NCBIfam" id="TIGR01494">
    <property type="entry name" value="ATPase_P-type"/>
    <property type="match status" value="2"/>
</dbReference>
<protein>
    <recommendedName>
        <fullName evidence="8">P-type Zn(2+) transporter</fullName>
        <ecNumber evidence="8">7.2.2.12</ecNumber>
    </recommendedName>
</protein>
<dbReference type="InterPro" id="IPR018303">
    <property type="entry name" value="ATPase_P-typ_P_site"/>
</dbReference>